<gene>
    <name evidence="1" type="ORF">FHW18_004420</name>
</gene>
<evidence type="ECO:0000313" key="2">
    <source>
        <dbReference type="Proteomes" id="UP000542125"/>
    </source>
</evidence>
<proteinExistence type="predicted"/>
<dbReference type="AlphaFoldDB" id="A0A7Y9IY16"/>
<organism evidence="1 2">
    <name type="scientific">Pigmentiphaga litoralis</name>
    <dbReference type="NCBI Taxonomy" id="516702"/>
    <lineage>
        <taxon>Bacteria</taxon>
        <taxon>Pseudomonadati</taxon>
        <taxon>Pseudomonadota</taxon>
        <taxon>Betaproteobacteria</taxon>
        <taxon>Burkholderiales</taxon>
        <taxon>Alcaligenaceae</taxon>
        <taxon>Pigmentiphaga</taxon>
    </lineage>
</organism>
<accession>A0A7Y9IY16</accession>
<reference evidence="1 2" key="1">
    <citation type="submission" date="2020-07" db="EMBL/GenBank/DDBJ databases">
        <title>Genomic Encyclopedia of Type Strains, Phase IV (KMG-V): Genome sequencing to study the core and pangenomes of soil and plant-associated prokaryotes.</title>
        <authorList>
            <person name="Whitman W."/>
        </authorList>
    </citation>
    <scope>NUCLEOTIDE SEQUENCE [LARGE SCALE GENOMIC DNA]</scope>
    <source>
        <strain evidence="1 2">SAS40</strain>
    </source>
</reference>
<evidence type="ECO:0000313" key="1">
    <source>
        <dbReference type="EMBL" id="NYE85113.1"/>
    </source>
</evidence>
<dbReference type="EMBL" id="JACBYR010000002">
    <property type="protein sequence ID" value="NYE85113.1"/>
    <property type="molecule type" value="Genomic_DNA"/>
</dbReference>
<sequence>MNADVAVEVDATVAVAASKGTATQITTQNSRIPCVIAALKFAIQAT</sequence>
<keyword evidence="2" id="KW-1185">Reference proteome</keyword>
<dbReference type="Proteomes" id="UP000542125">
    <property type="component" value="Unassembled WGS sequence"/>
</dbReference>
<name>A0A7Y9IY16_9BURK</name>
<dbReference type="RefSeq" id="WP_179589119.1">
    <property type="nucleotide sequence ID" value="NZ_JACBYR010000002.1"/>
</dbReference>
<comment type="caution">
    <text evidence="1">The sequence shown here is derived from an EMBL/GenBank/DDBJ whole genome shotgun (WGS) entry which is preliminary data.</text>
</comment>
<protein>
    <submittedName>
        <fullName evidence="1">Uncharacterized protein</fullName>
    </submittedName>
</protein>